<gene>
    <name evidence="2" type="ORF">SNA_05440</name>
</gene>
<keyword evidence="1" id="KW-0732">Signal</keyword>
<sequence>MKASRIRRRLAGAATVAALVGTGVLAAAPTASAKANLLAINKVSLDKSSPELNIKYSCDTGVNLQVTGYATKITGGKKSAAGAIDAAKLTCDFETRTVLMKLTPAGKGFVKGDKVKVTVFYWDENGSFSTQSEEAIATL</sequence>
<keyword evidence="3" id="KW-1185">Reference proteome</keyword>
<evidence type="ECO:0000256" key="1">
    <source>
        <dbReference type="SAM" id="SignalP"/>
    </source>
</evidence>
<dbReference type="EMBL" id="JRKI01000008">
    <property type="protein sequence ID" value="KIZ18718.1"/>
    <property type="molecule type" value="Genomic_DNA"/>
</dbReference>
<proteinExistence type="predicted"/>
<reference evidence="2 3" key="1">
    <citation type="submission" date="2014-09" db="EMBL/GenBank/DDBJ databases">
        <title>Draft genome sequence of Streptomyces natalensis ATCC 27448, producer of the antifungal pimaricin.</title>
        <authorList>
            <person name="Mendes M.V."/>
            <person name="Beites T."/>
            <person name="Pires S."/>
            <person name="Santos C.L."/>
            <person name="Moradas-Ferreira P."/>
        </authorList>
    </citation>
    <scope>NUCLEOTIDE SEQUENCE [LARGE SCALE GENOMIC DNA]</scope>
    <source>
        <strain evidence="2 3">ATCC 27448</strain>
    </source>
</reference>
<organism evidence="2 3">
    <name type="scientific">Streptomyces natalensis ATCC 27448</name>
    <dbReference type="NCBI Taxonomy" id="1240678"/>
    <lineage>
        <taxon>Bacteria</taxon>
        <taxon>Bacillati</taxon>
        <taxon>Actinomycetota</taxon>
        <taxon>Actinomycetes</taxon>
        <taxon>Kitasatosporales</taxon>
        <taxon>Streptomycetaceae</taxon>
        <taxon>Streptomyces</taxon>
    </lineage>
</organism>
<dbReference type="AlphaFoldDB" id="A0A0D7CR87"/>
<accession>A0A0D7CR87</accession>
<dbReference type="Proteomes" id="UP000032458">
    <property type="component" value="Unassembled WGS sequence"/>
</dbReference>
<dbReference type="PROSITE" id="PS51318">
    <property type="entry name" value="TAT"/>
    <property type="match status" value="1"/>
</dbReference>
<evidence type="ECO:0000313" key="3">
    <source>
        <dbReference type="Proteomes" id="UP000032458"/>
    </source>
</evidence>
<comment type="caution">
    <text evidence="2">The sequence shown here is derived from an EMBL/GenBank/DDBJ whole genome shotgun (WGS) entry which is preliminary data.</text>
</comment>
<dbReference type="PATRIC" id="fig|1240678.4.peg.1150"/>
<feature type="chain" id="PRO_5002318256" description="Lipoprotein" evidence="1">
    <location>
        <begin position="34"/>
        <end position="139"/>
    </location>
</feature>
<dbReference type="InterPro" id="IPR006311">
    <property type="entry name" value="TAT_signal"/>
</dbReference>
<name>A0A0D7CR87_9ACTN</name>
<evidence type="ECO:0000313" key="2">
    <source>
        <dbReference type="EMBL" id="KIZ18718.1"/>
    </source>
</evidence>
<evidence type="ECO:0008006" key="4">
    <source>
        <dbReference type="Google" id="ProtNLM"/>
    </source>
</evidence>
<protein>
    <recommendedName>
        <fullName evidence="4">Lipoprotein</fullName>
    </recommendedName>
</protein>
<dbReference type="RefSeq" id="WP_030069279.1">
    <property type="nucleotide sequence ID" value="NZ_JRKI01000008.1"/>
</dbReference>
<feature type="signal peptide" evidence="1">
    <location>
        <begin position="1"/>
        <end position="33"/>
    </location>
</feature>